<accession>A0A438DPI8</accession>
<keyword evidence="1" id="KW-0472">Membrane</keyword>
<evidence type="ECO:0000313" key="3">
    <source>
        <dbReference type="Proteomes" id="UP000288805"/>
    </source>
</evidence>
<dbReference type="PANTHER" id="PTHR15838:SF3">
    <property type="entry name" value="PROTEIN PIGMENT DEFECTIVE 338, CHLOROPLASTIC"/>
    <property type="match status" value="1"/>
</dbReference>
<dbReference type="Gene3D" id="2.40.50.140">
    <property type="entry name" value="Nucleic acid-binding proteins"/>
    <property type="match status" value="1"/>
</dbReference>
<protein>
    <submittedName>
        <fullName evidence="2">Uncharacterized protein</fullName>
    </submittedName>
</protein>
<organism evidence="2 3">
    <name type="scientific">Vitis vinifera</name>
    <name type="common">Grape</name>
    <dbReference type="NCBI Taxonomy" id="29760"/>
    <lineage>
        <taxon>Eukaryota</taxon>
        <taxon>Viridiplantae</taxon>
        <taxon>Streptophyta</taxon>
        <taxon>Embryophyta</taxon>
        <taxon>Tracheophyta</taxon>
        <taxon>Spermatophyta</taxon>
        <taxon>Magnoliopsida</taxon>
        <taxon>eudicotyledons</taxon>
        <taxon>Gunneridae</taxon>
        <taxon>Pentapetalae</taxon>
        <taxon>rosids</taxon>
        <taxon>Vitales</taxon>
        <taxon>Vitaceae</taxon>
        <taxon>Viteae</taxon>
        <taxon>Vitis</taxon>
    </lineage>
</organism>
<dbReference type="InterPro" id="IPR012340">
    <property type="entry name" value="NA-bd_OB-fold"/>
</dbReference>
<dbReference type="AlphaFoldDB" id="A0A438DPI8"/>
<name>A0A438DPI8_VITVI</name>
<evidence type="ECO:0000256" key="1">
    <source>
        <dbReference type="SAM" id="Phobius"/>
    </source>
</evidence>
<evidence type="ECO:0000313" key="2">
    <source>
        <dbReference type="EMBL" id="RVW37398.1"/>
    </source>
</evidence>
<keyword evidence="1" id="KW-1133">Transmembrane helix</keyword>
<dbReference type="PANTHER" id="PTHR15838">
    <property type="entry name" value="NUCLEOLAR PROTEIN OF 40 KDA"/>
    <property type="match status" value="1"/>
</dbReference>
<feature type="transmembrane region" description="Helical" evidence="1">
    <location>
        <begin position="12"/>
        <end position="38"/>
    </location>
</feature>
<comment type="caution">
    <text evidence="2">The sequence shown here is derived from an EMBL/GenBank/DDBJ whole genome shotgun (WGS) entry which is preliminary data.</text>
</comment>
<dbReference type="Proteomes" id="UP000288805">
    <property type="component" value="Unassembled WGS sequence"/>
</dbReference>
<gene>
    <name evidence="2" type="ORF">CK203_081646</name>
</gene>
<sequence>MDDPLVVGDHSSVVVLEAVVMFTKMAVVLMNSTAVGLLHISNITRARVTSVSDLLTVDEKVKVMVVKSMFPNKIALRMGMNPPDESFITCIIDVCGSYIPSPHTTTTKRTLPPPPTPFVIADLESEPGLFLSNKEKVFSDAEEMAKKYRQKLPAVTATRKLEPLPTDALPFHDEASLYANWRWFKFERDDGPN</sequence>
<reference evidence="2 3" key="1">
    <citation type="journal article" date="2018" name="PLoS Genet.">
        <title>Population sequencing reveals clonal diversity and ancestral inbreeding in the grapevine cultivar Chardonnay.</title>
        <authorList>
            <person name="Roach M.J."/>
            <person name="Johnson D.L."/>
            <person name="Bohlmann J."/>
            <person name="van Vuuren H.J."/>
            <person name="Jones S.J."/>
            <person name="Pretorius I.S."/>
            <person name="Schmidt S.A."/>
            <person name="Borneman A.R."/>
        </authorList>
    </citation>
    <scope>NUCLEOTIDE SEQUENCE [LARGE SCALE GENOMIC DNA]</scope>
    <source>
        <strain evidence="3">cv. Chardonnay</strain>
        <tissue evidence="2">Leaf</tissue>
    </source>
</reference>
<dbReference type="EMBL" id="QGNW01001539">
    <property type="protein sequence ID" value="RVW37398.1"/>
    <property type="molecule type" value="Genomic_DNA"/>
</dbReference>
<keyword evidence="1" id="KW-0812">Transmembrane</keyword>
<proteinExistence type="predicted"/>